<proteinExistence type="predicted"/>
<organism evidence="2 3">
    <name type="scientific">Oryza meyeriana var. granulata</name>
    <dbReference type="NCBI Taxonomy" id="110450"/>
    <lineage>
        <taxon>Eukaryota</taxon>
        <taxon>Viridiplantae</taxon>
        <taxon>Streptophyta</taxon>
        <taxon>Embryophyta</taxon>
        <taxon>Tracheophyta</taxon>
        <taxon>Spermatophyta</taxon>
        <taxon>Magnoliopsida</taxon>
        <taxon>Liliopsida</taxon>
        <taxon>Poales</taxon>
        <taxon>Poaceae</taxon>
        <taxon>BOP clade</taxon>
        <taxon>Oryzoideae</taxon>
        <taxon>Oryzeae</taxon>
        <taxon>Oryzinae</taxon>
        <taxon>Oryza</taxon>
        <taxon>Oryza meyeriana</taxon>
    </lineage>
</organism>
<dbReference type="Proteomes" id="UP000479710">
    <property type="component" value="Unassembled WGS sequence"/>
</dbReference>
<feature type="region of interest" description="Disordered" evidence="1">
    <location>
        <begin position="1"/>
        <end position="59"/>
    </location>
</feature>
<sequence length="72" mass="7732">MQRRTAGGNDDEVGNKATSATTFSLPHDGKGKLGSSAARTPSQGPRPRSSSPSMPACFRLTLGRRRLPLYWS</sequence>
<accession>A0A6G1DZS7</accession>
<keyword evidence="3" id="KW-1185">Reference proteome</keyword>
<reference evidence="2 3" key="1">
    <citation type="submission" date="2019-11" db="EMBL/GenBank/DDBJ databases">
        <title>Whole genome sequence of Oryza granulata.</title>
        <authorList>
            <person name="Li W."/>
        </authorList>
    </citation>
    <scope>NUCLEOTIDE SEQUENCE [LARGE SCALE GENOMIC DNA]</scope>
    <source>
        <strain evidence="3">cv. Menghai</strain>
        <tissue evidence="2">Leaf</tissue>
    </source>
</reference>
<evidence type="ECO:0000256" key="1">
    <source>
        <dbReference type="SAM" id="MobiDB-lite"/>
    </source>
</evidence>
<feature type="compositionally biased region" description="Low complexity" evidence="1">
    <location>
        <begin position="39"/>
        <end position="55"/>
    </location>
</feature>
<evidence type="ECO:0000313" key="3">
    <source>
        <dbReference type="Proteomes" id="UP000479710"/>
    </source>
</evidence>
<protein>
    <submittedName>
        <fullName evidence="2">Uncharacterized protein</fullName>
    </submittedName>
</protein>
<dbReference type="AlphaFoldDB" id="A0A6G1DZS7"/>
<comment type="caution">
    <text evidence="2">The sequence shown here is derived from an EMBL/GenBank/DDBJ whole genome shotgun (WGS) entry which is preliminary data.</text>
</comment>
<evidence type="ECO:0000313" key="2">
    <source>
        <dbReference type="EMBL" id="KAF0918030.1"/>
    </source>
</evidence>
<name>A0A6G1DZS7_9ORYZ</name>
<gene>
    <name evidence="2" type="ORF">E2562_021721</name>
</gene>
<dbReference type="EMBL" id="SPHZ02000005">
    <property type="protein sequence ID" value="KAF0918030.1"/>
    <property type="molecule type" value="Genomic_DNA"/>
</dbReference>